<organism evidence="2 3">
    <name type="scientific">Fictibacillus barbaricus</name>
    <dbReference type="NCBI Taxonomy" id="182136"/>
    <lineage>
        <taxon>Bacteria</taxon>
        <taxon>Bacillati</taxon>
        <taxon>Bacillota</taxon>
        <taxon>Bacilli</taxon>
        <taxon>Bacillales</taxon>
        <taxon>Fictibacillaceae</taxon>
        <taxon>Fictibacillus</taxon>
    </lineage>
</organism>
<sequence>MIKQIVDVAKSIKAIVLAEGIERQEEAEAALKYGVELAQGYYFGRPVPTKSLTLAAE</sequence>
<dbReference type="InterPro" id="IPR001633">
    <property type="entry name" value="EAL_dom"/>
</dbReference>
<gene>
    <name evidence="2" type="ORF">JYA64_08510</name>
</gene>
<accession>A0ABS2ZDC3</accession>
<proteinExistence type="predicted"/>
<dbReference type="Pfam" id="PF00563">
    <property type="entry name" value="EAL"/>
    <property type="match status" value="1"/>
</dbReference>
<dbReference type="RefSeq" id="WP_188403053.1">
    <property type="nucleotide sequence ID" value="NZ_BMCE01000002.1"/>
</dbReference>
<evidence type="ECO:0000259" key="1">
    <source>
        <dbReference type="PROSITE" id="PS50883"/>
    </source>
</evidence>
<dbReference type="PANTHER" id="PTHR33121:SF76">
    <property type="entry name" value="SIGNALING PROTEIN"/>
    <property type="match status" value="1"/>
</dbReference>
<evidence type="ECO:0000313" key="3">
    <source>
        <dbReference type="Proteomes" id="UP001319060"/>
    </source>
</evidence>
<comment type="caution">
    <text evidence="2">The sequence shown here is derived from an EMBL/GenBank/DDBJ whole genome shotgun (WGS) entry which is preliminary data.</text>
</comment>
<feature type="domain" description="EAL" evidence="1">
    <location>
        <begin position="1"/>
        <end position="57"/>
    </location>
</feature>
<dbReference type="EMBL" id="JAFHKS010000042">
    <property type="protein sequence ID" value="MBN3545334.1"/>
    <property type="molecule type" value="Genomic_DNA"/>
</dbReference>
<evidence type="ECO:0000313" key="2">
    <source>
        <dbReference type="EMBL" id="MBN3545334.1"/>
    </source>
</evidence>
<dbReference type="InterPro" id="IPR050706">
    <property type="entry name" value="Cyclic-di-GMP_PDE-like"/>
</dbReference>
<reference evidence="2 3" key="1">
    <citation type="submission" date="2021-01" db="EMBL/GenBank/DDBJ databases">
        <title>Genome Sequencing of Type Strains.</title>
        <authorList>
            <person name="Lemaire J.F."/>
            <person name="Inderbitzin P."/>
            <person name="Collins S.B."/>
            <person name="Wespe N."/>
            <person name="Knight-Connoni V."/>
        </authorList>
    </citation>
    <scope>NUCLEOTIDE SEQUENCE [LARGE SCALE GENOMIC DNA]</scope>
    <source>
        <strain evidence="2 3">DSM 14730</strain>
    </source>
</reference>
<name>A0ABS2ZDC3_9BACL</name>
<dbReference type="PROSITE" id="PS50883">
    <property type="entry name" value="EAL"/>
    <property type="match status" value="1"/>
</dbReference>
<dbReference type="PANTHER" id="PTHR33121">
    <property type="entry name" value="CYCLIC DI-GMP PHOSPHODIESTERASE PDEF"/>
    <property type="match status" value="1"/>
</dbReference>
<dbReference type="Proteomes" id="UP001319060">
    <property type="component" value="Unassembled WGS sequence"/>
</dbReference>
<dbReference type="Gene3D" id="3.20.20.450">
    <property type="entry name" value="EAL domain"/>
    <property type="match status" value="1"/>
</dbReference>
<keyword evidence="3" id="KW-1185">Reference proteome</keyword>
<dbReference type="InterPro" id="IPR035919">
    <property type="entry name" value="EAL_sf"/>
</dbReference>
<protein>
    <submittedName>
        <fullName evidence="2">EAL domain-containing protein</fullName>
    </submittedName>
</protein>
<dbReference type="SUPFAM" id="SSF141868">
    <property type="entry name" value="EAL domain-like"/>
    <property type="match status" value="1"/>
</dbReference>